<dbReference type="EMBL" id="JASMQC010000024">
    <property type="protein sequence ID" value="KAK1935058.1"/>
    <property type="molecule type" value="Genomic_DNA"/>
</dbReference>
<evidence type="ECO:0000313" key="1">
    <source>
        <dbReference type="EMBL" id="KAK1935058.1"/>
    </source>
</evidence>
<reference evidence="1" key="1">
    <citation type="submission" date="2023-08" db="EMBL/GenBank/DDBJ databases">
        <title>Reference Genome Resource for the Citrus Pathogen Phytophthora citrophthora.</title>
        <authorList>
            <person name="Moller H."/>
            <person name="Coetzee B."/>
            <person name="Rose L.J."/>
            <person name="Van Niekerk J.M."/>
        </authorList>
    </citation>
    <scope>NUCLEOTIDE SEQUENCE</scope>
    <source>
        <strain evidence="1">STE-U-9442</strain>
    </source>
</reference>
<gene>
    <name evidence="1" type="ORF">P3T76_010824</name>
</gene>
<organism evidence="1 2">
    <name type="scientific">Phytophthora citrophthora</name>
    <dbReference type="NCBI Taxonomy" id="4793"/>
    <lineage>
        <taxon>Eukaryota</taxon>
        <taxon>Sar</taxon>
        <taxon>Stramenopiles</taxon>
        <taxon>Oomycota</taxon>
        <taxon>Peronosporomycetes</taxon>
        <taxon>Peronosporales</taxon>
        <taxon>Peronosporaceae</taxon>
        <taxon>Phytophthora</taxon>
    </lineage>
</organism>
<dbReference type="Proteomes" id="UP001259832">
    <property type="component" value="Unassembled WGS sequence"/>
</dbReference>
<protein>
    <submittedName>
        <fullName evidence="1">Uncharacterized protein</fullName>
    </submittedName>
</protein>
<dbReference type="Gene3D" id="3.40.1280.10">
    <property type="match status" value="1"/>
</dbReference>
<name>A0AAD9GAT5_9STRA</name>
<dbReference type="AlphaFoldDB" id="A0AAD9GAT5"/>
<accession>A0AAD9GAT5</accession>
<sequence length="60" mass="6426">MSSASNSVELYMVLSNKSGRQNLGTYLRTASAFGTTQVLVGKYEISSKLVGLTVPRALDD</sequence>
<keyword evidence="2" id="KW-1185">Reference proteome</keyword>
<proteinExistence type="predicted"/>
<comment type="caution">
    <text evidence="1">The sequence shown here is derived from an EMBL/GenBank/DDBJ whole genome shotgun (WGS) entry which is preliminary data.</text>
</comment>
<evidence type="ECO:0000313" key="2">
    <source>
        <dbReference type="Proteomes" id="UP001259832"/>
    </source>
</evidence>
<dbReference type="InterPro" id="IPR029026">
    <property type="entry name" value="tRNA_m1G_MTases_N"/>
</dbReference>